<name>A0ABN6PM48_9BURK</name>
<gene>
    <name evidence="3" type="ORF">CATMQ487_32190</name>
</gene>
<keyword evidence="1" id="KW-0732">Signal</keyword>
<dbReference type="InterPro" id="IPR050789">
    <property type="entry name" value="Diverse_Enzym_Activities"/>
</dbReference>
<dbReference type="Proteomes" id="UP001057498">
    <property type="component" value="Chromosome"/>
</dbReference>
<evidence type="ECO:0000256" key="1">
    <source>
        <dbReference type="SAM" id="SignalP"/>
    </source>
</evidence>
<organism evidence="3 4">
    <name type="scientific">Sphaerotilus microaerophilus</name>
    <dbReference type="NCBI Taxonomy" id="2914710"/>
    <lineage>
        <taxon>Bacteria</taxon>
        <taxon>Pseudomonadati</taxon>
        <taxon>Pseudomonadota</taxon>
        <taxon>Betaproteobacteria</taxon>
        <taxon>Burkholderiales</taxon>
        <taxon>Sphaerotilaceae</taxon>
        <taxon>Sphaerotilus</taxon>
    </lineage>
</organism>
<dbReference type="RefSeq" id="WP_251969549.1">
    <property type="nucleotide sequence ID" value="NZ_AP025730.1"/>
</dbReference>
<proteinExistence type="predicted"/>
<evidence type="ECO:0000313" key="3">
    <source>
        <dbReference type="EMBL" id="BDI06249.1"/>
    </source>
</evidence>
<dbReference type="PANTHER" id="PTHR43283:SF7">
    <property type="entry name" value="BETA-LACTAMASE-RELATED DOMAIN-CONTAINING PROTEIN"/>
    <property type="match status" value="1"/>
</dbReference>
<dbReference type="EMBL" id="AP025730">
    <property type="protein sequence ID" value="BDI06249.1"/>
    <property type="molecule type" value="Genomic_DNA"/>
</dbReference>
<keyword evidence="4" id="KW-1185">Reference proteome</keyword>
<feature type="chain" id="PRO_5045233582" evidence="1">
    <location>
        <begin position="30"/>
        <end position="438"/>
    </location>
</feature>
<feature type="signal peptide" evidence="1">
    <location>
        <begin position="1"/>
        <end position="29"/>
    </location>
</feature>
<dbReference type="Pfam" id="PF00144">
    <property type="entry name" value="Beta-lactamase"/>
    <property type="match status" value="1"/>
</dbReference>
<accession>A0ABN6PM48</accession>
<evidence type="ECO:0000313" key="4">
    <source>
        <dbReference type="Proteomes" id="UP001057498"/>
    </source>
</evidence>
<protein>
    <submittedName>
        <fullName evidence="3">6-aminohexanoate-dimer hydrolase</fullName>
    </submittedName>
</protein>
<dbReference type="GO" id="GO:0016787">
    <property type="term" value="F:hydrolase activity"/>
    <property type="evidence" value="ECO:0007669"/>
    <property type="project" value="UniProtKB-KW"/>
</dbReference>
<dbReference type="SUPFAM" id="SSF56601">
    <property type="entry name" value="beta-lactamase/transpeptidase-like"/>
    <property type="match status" value="1"/>
</dbReference>
<reference evidence="3" key="1">
    <citation type="submission" date="2022-04" db="EMBL/GenBank/DDBJ databases">
        <title>Whole genome sequence of Sphaerotilus sp. FB-5.</title>
        <authorList>
            <person name="Takeda M."/>
            <person name="Narihara S."/>
            <person name="Akimoto M."/>
            <person name="Akimoto R."/>
            <person name="Nishiyashiki S."/>
            <person name="Murakami T."/>
        </authorList>
    </citation>
    <scope>NUCLEOTIDE SEQUENCE</scope>
    <source>
        <strain evidence="3">FB-5</strain>
    </source>
</reference>
<keyword evidence="3" id="KW-0378">Hydrolase</keyword>
<dbReference type="PANTHER" id="PTHR43283">
    <property type="entry name" value="BETA-LACTAMASE-RELATED"/>
    <property type="match status" value="1"/>
</dbReference>
<feature type="domain" description="Beta-lactamase-related" evidence="2">
    <location>
        <begin position="123"/>
        <end position="425"/>
    </location>
</feature>
<sequence length="438" mass="48863">MPPSQTRLRLHTRLMYGAAALLLALPALAQTGTPAPLDPARLMQGFPPPPEYRVTIANWQQNPQKVWSFRHARELFPTRPLQPTGVVRELPVSSRDSLSQFQAGPPESQQTWPQMLASTHVDAALVLHRGRIIDERYFKGMQAQEPHLMFSATKSMVGLMAATLIAEGRLDENARVGSILPELAASAWADATVRQVLDMTDGVRFTEIYTDPTSDIFPYIASMGWIPVQHRRADSPFGIQAMLPTLKRMEPGERGSAFRYRSPATDVVAWIAARSAGQSLSDWLQQRLWSRLGMEHQGNVMLDPEGTEVAFAGMSASARDLGRIGQMLLQRGRWDGQQIIPEQVVDQLIRGGSTEAFKAAGMEKFRPGWSYRDQWWVNPQAPRSFAAMGAYGQRLYVFPDDELVVVLLSSHPQPIAALVDVPQLVALRRLTEVLRAQR</sequence>
<evidence type="ECO:0000259" key="2">
    <source>
        <dbReference type="Pfam" id="PF00144"/>
    </source>
</evidence>
<dbReference type="InterPro" id="IPR001466">
    <property type="entry name" value="Beta-lactam-related"/>
</dbReference>
<dbReference type="Gene3D" id="3.40.710.10">
    <property type="entry name" value="DD-peptidase/beta-lactamase superfamily"/>
    <property type="match status" value="1"/>
</dbReference>
<dbReference type="InterPro" id="IPR012338">
    <property type="entry name" value="Beta-lactam/transpept-like"/>
</dbReference>